<evidence type="ECO:0000313" key="1">
    <source>
        <dbReference type="EMBL" id="RAU18619.1"/>
    </source>
</evidence>
<gene>
    <name evidence="1" type="ORF">DN062_07575</name>
</gene>
<dbReference type="RefSeq" id="WP_112158724.1">
    <property type="nucleotide sequence ID" value="NZ_QKRX01000004.1"/>
</dbReference>
<dbReference type="Proteomes" id="UP000250744">
    <property type="component" value="Unassembled WGS sequence"/>
</dbReference>
<dbReference type="AlphaFoldDB" id="A0A364NND2"/>
<sequence>MLIRVLPSLETRKDWLSFLRREAPYCLVETPEVLVDFQSTFLQLTLFKEPTLDPVRYTLGSRQRMEPAWQLIKGCQWRLSFLIEGLESLDFNTNVRDKPSFKIPTDLSVRKSFTRERRLISPSQSGIITPLNEGDAYWTLKNIQALLAYDQLQEWTCLTDRFVSPKAALTSITLEPERWGVDTDAQGVRLSLDGEPYIQFSHNIRPATRRLMTNQNPLI</sequence>
<organism evidence="1 2">
    <name type="scientific">Nitrincola tibetensis</name>
    <dbReference type="NCBI Taxonomy" id="2219697"/>
    <lineage>
        <taxon>Bacteria</taxon>
        <taxon>Pseudomonadati</taxon>
        <taxon>Pseudomonadota</taxon>
        <taxon>Gammaproteobacteria</taxon>
        <taxon>Oceanospirillales</taxon>
        <taxon>Oceanospirillaceae</taxon>
        <taxon>Nitrincola</taxon>
    </lineage>
</organism>
<proteinExistence type="predicted"/>
<reference evidence="1 2" key="1">
    <citation type="submission" date="2018-06" db="EMBL/GenBank/DDBJ databases">
        <title>Nitrincola tibetense sp. nov., isolated from Lake XuguoCo on Tibetan Plateau.</title>
        <authorList>
            <person name="Xing P."/>
        </authorList>
    </citation>
    <scope>NUCLEOTIDE SEQUENCE [LARGE SCALE GENOMIC DNA]</scope>
    <source>
        <strain evidence="2">xg18</strain>
    </source>
</reference>
<evidence type="ECO:0000313" key="2">
    <source>
        <dbReference type="Proteomes" id="UP000250744"/>
    </source>
</evidence>
<keyword evidence="2" id="KW-1185">Reference proteome</keyword>
<dbReference type="OrthoDB" id="6115147at2"/>
<dbReference type="EMBL" id="QKRX01000004">
    <property type="protein sequence ID" value="RAU18619.1"/>
    <property type="molecule type" value="Genomic_DNA"/>
</dbReference>
<comment type="caution">
    <text evidence="1">The sequence shown here is derived from an EMBL/GenBank/DDBJ whole genome shotgun (WGS) entry which is preliminary data.</text>
</comment>
<accession>A0A364NND2</accession>
<protein>
    <submittedName>
        <fullName evidence="1">Uncharacterized protein</fullName>
    </submittedName>
</protein>
<name>A0A364NND2_9GAMM</name>